<dbReference type="EMBL" id="FNRJ01000008">
    <property type="protein sequence ID" value="SEA84280.1"/>
    <property type="molecule type" value="Genomic_DNA"/>
</dbReference>
<dbReference type="Pfam" id="PF02954">
    <property type="entry name" value="HTH_8"/>
    <property type="match status" value="1"/>
</dbReference>
<dbReference type="CDD" id="cd00130">
    <property type="entry name" value="PAS"/>
    <property type="match status" value="1"/>
</dbReference>
<dbReference type="PRINTS" id="PR01590">
    <property type="entry name" value="HTHFIS"/>
</dbReference>
<dbReference type="Gene3D" id="3.40.50.300">
    <property type="entry name" value="P-loop containing nucleotide triphosphate hydrolases"/>
    <property type="match status" value="1"/>
</dbReference>
<dbReference type="SMART" id="SM00382">
    <property type="entry name" value="AAA"/>
    <property type="match status" value="1"/>
</dbReference>
<keyword evidence="1" id="KW-0547">Nucleotide-binding</keyword>
<protein>
    <submittedName>
        <fullName evidence="8">Transcriptional regulator of acetoin/glycerol metabolism</fullName>
    </submittedName>
</protein>
<evidence type="ECO:0000313" key="8">
    <source>
        <dbReference type="EMBL" id="SEA84280.1"/>
    </source>
</evidence>
<dbReference type="PANTHER" id="PTHR32071:SF77">
    <property type="entry name" value="TRANSCRIPTIONAL REGULATORY PROTEIN"/>
    <property type="match status" value="1"/>
</dbReference>
<name>A0A1H4EI96_9GAMM</name>
<keyword evidence="4" id="KW-0238">DNA-binding</keyword>
<evidence type="ECO:0000256" key="1">
    <source>
        <dbReference type="ARBA" id="ARBA00022741"/>
    </source>
</evidence>
<dbReference type="STRING" id="1122198.SAMN02745729_10889"/>
<dbReference type="PROSITE" id="PS00676">
    <property type="entry name" value="SIGMA54_INTERACT_2"/>
    <property type="match status" value="1"/>
</dbReference>
<dbReference type="AlphaFoldDB" id="A0A1H4EI96"/>
<dbReference type="InterPro" id="IPR035965">
    <property type="entry name" value="PAS-like_dom_sf"/>
</dbReference>
<evidence type="ECO:0000256" key="5">
    <source>
        <dbReference type="ARBA" id="ARBA00023163"/>
    </source>
</evidence>
<dbReference type="InterPro" id="IPR029016">
    <property type="entry name" value="GAF-like_dom_sf"/>
</dbReference>
<feature type="domain" description="PAS" evidence="7">
    <location>
        <begin position="240"/>
        <end position="291"/>
    </location>
</feature>
<dbReference type="Proteomes" id="UP000242469">
    <property type="component" value="Unassembled WGS sequence"/>
</dbReference>
<dbReference type="PANTHER" id="PTHR32071">
    <property type="entry name" value="TRANSCRIPTIONAL REGULATORY PROTEIN"/>
    <property type="match status" value="1"/>
</dbReference>
<dbReference type="SUPFAM" id="SSF52540">
    <property type="entry name" value="P-loop containing nucleoside triphosphate hydrolases"/>
    <property type="match status" value="1"/>
</dbReference>
<proteinExistence type="predicted"/>
<evidence type="ECO:0000259" key="7">
    <source>
        <dbReference type="PROSITE" id="PS50112"/>
    </source>
</evidence>
<dbReference type="InterPro" id="IPR009057">
    <property type="entry name" value="Homeodomain-like_sf"/>
</dbReference>
<dbReference type="OrthoDB" id="9804019at2"/>
<dbReference type="GO" id="GO:0005524">
    <property type="term" value="F:ATP binding"/>
    <property type="evidence" value="ECO:0007669"/>
    <property type="project" value="UniProtKB-KW"/>
</dbReference>
<keyword evidence="3" id="KW-0805">Transcription regulation</keyword>
<accession>A0A1H4EI96</accession>
<dbReference type="RefSeq" id="WP_091826667.1">
    <property type="nucleotide sequence ID" value="NZ_FNRJ01000008.1"/>
</dbReference>
<dbReference type="PROSITE" id="PS50112">
    <property type="entry name" value="PAS"/>
    <property type="match status" value="1"/>
</dbReference>
<evidence type="ECO:0000259" key="6">
    <source>
        <dbReference type="PROSITE" id="PS50045"/>
    </source>
</evidence>
<dbReference type="FunFam" id="3.40.50.300:FF:000006">
    <property type="entry name" value="DNA-binding transcriptional regulator NtrC"/>
    <property type="match status" value="1"/>
</dbReference>
<gene>
    <name evidence="8" type="ORF">SAMN02745729_10889</name>
</gene>
<reference evidence="9" key="1">
    <citation type="submission" date="2016-10" db="EMBL/GenBank/DDBJ databases">
        <authorList>
            <person name="Varghese N."/>
            <person name="Submissions S."/>
        </authorList>
    </citation>
    <scope>NUCLEOTIDE SEQUENCE [LARGE SCALE GENOMIC DNA]</scope>
    <source>
        <strain evidence="9">DSM 11526</strain>
    </source>
</reference>
<organism evidence="8 9">
    <name type="scientific">Marinobacterium iners DSM 11526</name>
    <dbReference type="NCBI Taxonomy" id="1122198"/>
    <lineage>
        <taxon>Bacteria</taxon>
        <taxon>Pseudomonadati</taxon>
        <taxon>Pseudomonadota</taxon>
        <taxon>Gammaproteobacteria</taxon>
        <taxon>Oceanospirillales</taxon>
        <taxon>Oceanospirillaceae</taxon>
        <taxon>Marinobacterium</taxon>
    </lineage>
</organism>
<dbReference type="Gene3D" id="3.30.450.40">
    <property type="match status" value="1"/>
</dbReference>
<evidence type="ECO:0000256" key="3">
    <source>
        <dbReference type="ARBA" id="ARBA00023015"/>
    </source>
</evidence>
<dbReference type="SUPFAM" id="SSF55785">
    <property type="entry name" value="PYP-like sensor domain (PAS domain)"/>
    <property type="match status" value="1"/>
</dbReference>
<dbReference type="InterPro" id="IPR003018">
    <property type="entry name" value="GAF"/>
</dbReference>
<dbReference type="Gene3D" id="3.30.450.20">
    <property type="entry name" value="PAS domain"/>
    <property type="match status" value="1"/>
</dbReference>
<keyword evidence="5" id="KW-0804">Transcription</keyword>
<dbReference type="PROSITE" id="PS50045">
    <property type="entry name" value="SIGMA54_INTERACT_4"/>
    <property type="match status" value="1"/>
</dbReference>
<keyword evidence="9" id="KW-1185">Reference proteome</keyword>
<keyword evidence="2" id="KW-0067">ATP-binding</keyword>
<dbReference type="InterPro" id="IPR000014">
    <property type="entry name" value="PAS"/>
</dbReference>
<dbReference type="Gene3D" id="1.10.8.60">
    <property type="match status" value="1"/>
</dbReference>
<sequence length="653" mass="72151">MSILYPENNNKEAGNMAPRLRQDLISDPVHAARVARERLQQEGELPCGYLRDEIEASWRRSLDAGLTNSSQSQQLIDEVNDLKGFRQQHELLIHAAMPEIEQLAHQFGDQGLIMLANADARILALEGSDDIITPSRQLALRQGVSWSETHRGTNAIGTAVIERRPILINEEEHFLDTVSHFSCTSSPLIDASGQLIGVLDLTRIGRNSQPQDTLGVVQLAARSIEGRLFAGQYQNQIVLAFHTRQQYLRSAWQGLVALDEEGRLLAINEQGCQLLGRSREQIVNRTLDELVGEKIGVLLNTCMRQRIASLQTRAGELFCELLQFPKRLTGLAPNLKPGTAPAADRQPRPLECFAAGEPRLQRSMTMAVKALDQDIPVLLSGETGSGKEVAAQALHRTSARAGEPFVAVNCAAIPEGLIESELFGYREGAFTGSRKGGMVGRFQQANGGTLFLDEIGDMPLSLQARLLRVLQERKVAPLGGAEEVVLDIALIGATHRNLKQMVAEGSFREDLYYRLNGVCVRLPALRERSDFKGLCERLLSQLGRSEVSIEPQLLQQLSEYHWPGNVRQLEMVLKVALAFMEPEETRLSEDHLSDEFLDELVHAPAPCGTLQETQEALIRQALEQQQGNVTAAATELGISRATLYRRMKSLGLA</sequence>
<dbReference type="InterPro" id="IPR027417">
    <property type="entry name" value="P-loop_NTPase"/>
</dbReference>
<dbReference type="Pfam" id="PF01590">
    <property type="entry name" value="GAF"/>
    <property type="match status" value="1"/>
</dbReference>
<dbReference type="GO" id="GO:0006355">
    <property type="term" value="P:regulation of DNA-templated transcription"/>
    <property type="evidence" value="ECO:0007669"/>
    <property type="project" value="InterPro"/>
</dbReference>
<dbReference type="InterPro" id="IPR025943">
    <property type="entry name" value="Sigma_54_int_dom_ATP-bd_2"/>
</dbReference>
<dbReference type="SMART" id="SM00091">
    <property type="entry name" value="PAS"/>
    <property type="match status" value="1"/>
</dbReference>
<dbReference type="SUPFAM" id="SSF46689">
    <property type="entry name" value="Homeodomain-like"/>
    <property type="match status" value="1"/>
</dbReference>
<evidence type="ECO:0000256" key="4">
    <source>
        <dbReference type="ARBA" id="ARBA00023125"/>
    </source>
</evidence>
<evidence type="ECO:0000313" key="9">
    <source>
        <dbReference type="Proteomes" id="UP000242469"/>
    </source>
</evidence>
<dbReference type="InterPro" id="IPR003593">
    <property type="entry name" value="AAA+_ATPase"/>
</dbReference>
<dbReference type="Pfam" id="PF00158">
    <property type="entry name" value="Sigma54_activat"/>
    <property type="match status" value="1"/>
</dbReference>
<dbReference type="CDD" id="cd00009">
    <property type="entry name" value="AAA"/>
    <property type="match status" value="1"/>
</dbReference>
<dbReference type="InterPro" id="IPR002197">
    <property type="entry name" value="HTH_Fis"/>
</dbReference>
<dbReference type="GO" id="GO:0043565">
    <property type="term" value="F:sequence-specific DNA binding"/>
    <property type="evidence" value="ECO:0007669"/>
    <property type="project" value="InterPro"/>
</dbReference>
<dbReference type="Gene3D" id="1.10.10.60">
    <property type="entry name" value="Homeodomain-like"/>
    <property type="match status" value="1"/>
</dbReference>
<dbReference type="Pfam" id="PF25601">
    <property type="entry name" value="AAA_lid_14"/>
    <property type="match status" value="1"/>
</dbReference>
<feature type="domain" description="Sigma-54 factor interaction" evidence="6">
    <location>
        <begin position="353"/>
        <end position="578"/>
    </location>
</feature>
<dbReference type="InterPro" id="IPR058031">
    <property type="entry name" value="AAA_lid_NorR"/>
</dbReference>
<dbReference type="InterPro" id="IPR002078">
    <property type="entry name" value="Sigma_54_int"/>
</dbReference>
<evidence type="ECO:0000256" key="2">
    <source>
        <dbReference type="ARBA" id="ARBA00022840"/>
    </source>
</evidence>